<dbReference type="RefSeq" id="WP_078808473.1">
    <property type="nucleotide sequence ID" value="NZ_FUXI01000048.1"/>
</dbReference>
<name>A0A1T4RGN9_9ENTE</name>
<organism evidence="1 2">
    <name type="scientific">Pilibacter termitis</name>
    <dbReference type="NCBI Taxonomy" id="263852"/>
    <lineage>
        <taxon>Bacteria</taxon>
        <taxon>Bacillati</taxon>
        <taxon>Bacillota</taxon>
        <taxon>Bacilli</taxon>
        <taxon>Lactobacillales</taxon>
        <taxon>Enterococcaceae</taxon>
        <taxon>Pilibacter</taxon>
    </lineage>
</organism>
<evidence type="ECO:0000313" key="1">
    <source>
        <dbReference type="EMBL" id="SKA14898.1"/>
    </source>
</evidence>
<protein>
    <submittedName>
        <fullName evidence="1">Uncharacterized protein</fullName>
    </submittedName>
</protein>
<dbReference type="AlphaFoldDB" id="A0A1T4RGN9"/>
<sequence length="78" mass="9199">MKSLWETEKEVAPLPCGETFMLSDISSEEFWNSDKNAYRVIRERWISEFKAMVLTGKLFGIMYLCQNENGENVYFKFA</sequence>
<dbReference type="Proteomes" id="UP000190328">
    <property type="component" value="Unassembled WGS sequence"/>
</dbReference>
<reference evidence="2" key="1">
    <citation type="submission" date="2017-02" db="EMBL/GenBank/DDBJ databases">
        <authorList>
            <person name="Varghese N."/>
            <person name="Submissions S."/>
        </authorList>
    </citation>
    <scope>NUCLEOTIDE SEQUENCE [LARGE SCALE GENOMIC DNA]</scope>
    <source>
        <strain evidence="2">ATCC BAA-1030</strain>
    </source>
</reference>
<keyword evidence="2" id="KW-1185">Reference proteome</keyword>
<accession>A0A1T4RGN9</accession>
<dbReference type="EMBL" id="FUXI01000048">
    <property type="protein sequence ID" value="SKA14898.1"/>
    <property type="molecule type" value="Genomic_DNA"/>
</dbReference>
<gene>
    <name evidence="1" type="ORF">SAMN02745116_02589</name>
</gene>
<evidence type="ECO:0000313" key="2">
    <source>
        <dbReference type="Proteomes" id="UP000190328"/>
    </source>
</evidence>
<proteinExistence type="predicted"/>